<dbReference type="RefSeq" id="XP_031021669.1">
    <property type="nucleotide sequence ID" value="XM_031154301.1"/>
</dbReference>
<dbReference type="Proteomes" id="UP000253153">
    <property type="component" value="Unassembled WGS sequence"/>
</dbReference>
<comment type="caution">
    <text evidence="1">The sequence shown here is derived from an EMBL/GenBank/DDBJ whole genome shotgun (WGS) entry which is preliminary data.</text>
</comment>
<dbReference type="Gene3D" id="2.60.270.20">
    <property type="entry name" value="Cytolysin/lectin"/>
    <property type="match status" value="1"/>
</dbReference>
<dbReference type="OrthoDB" id="4791458at2759"/>
<dbReference type="SUPFAM" id="SSF63724">
    <property type="entry name" value="Cytolysin/lectin"/>
    <property type="match status" value="1"/>
</dbReference>
<name>A0A366SDU0_9HYPO</name>
<dbReference type="GeneID" id="41989597"/>
<reference evidence="1 2" key="1">
    <citation type="submission" date="2018-06" db="EMBL/GenBank/DDBJ databases">
        <title>Fusarium incarnatum-equiseti species complex species 28.</title>
        <authorList>
            <person name="Gardiner D.M."/>
        </authorList>
    </citation>
    <scope>NUCLEOTIDE SEQUENCE [LARGE SCALE GENOMIC DNA]</scope>
    <source>
        <strain evidence="1 2">FIESC_28</strain>
    </source>
</reference>
<dbReference type="InterPro" id="IPR009960">
    <property type="entry name" value="Fruit_body_lectin_fun"/>
</dbReference>
<keyword evidence="2" id="KW-1185">Reference proteome</keyword>
<evidence type="ECO:0000313" key="1">
    <source>
        <dbReference type="EMBL" id="RBR27078.1"/>
    </source>
</evidence>
<evidence type="ECO:0000313" key="2">
    <source>
        <dbReference type="Proteomes" id="UP000253153"/>
    </source>
</evidence>
<organism evidence="1 2">
    <name type="scientific">Fusarium coffeatum</name>
    <dbReference type="NCBI Taxonomy" id="231269"/>
    <lineage>
        <taxon>Eukaryota</taxon>
        <taxon>Fungi</taxon>
        <taxon>Dikarya</taxon>
        <taxon>Ascomycota</taxon>
        <taxon>Pezizomycotina</taxon>
        <taxon>Sordariomycetes</taxon>
        <taxon>Hypocreomycetidae</taxon>
        <taxon>Hypocreales</taxon>
        <taxon>Nectriaceae</taxon>
        <taxon>Fusarium</taxon>
        <taxon>Fusarium incarnatum-equiseti species complex</taxon>
    </lineage>
</organism>
<dbReference type="Pfam" id="PF07367">
    <property type="entry name" value="FB_lectin"/>
    <property type="match status" value="1"/>
</dbReference>
<sequence>MFASIKVNVINNDHSNNFEIVEQACSPQGNGSQWNNKGGKLTLSMGDNQGSGMLRFKTEQNKEAFFIAMGVEAPRPWVDIVTGLGDDYTCVQALPDYYDYKSERSRMRGDRQVHQIENIDRRLIRAEFKYSEGPNYELDIIINEKGSFVYSED</sequence>
<proteinExistence type="predicted"/>
<dbReference type="EMBL" id="QKXC01000004">
    <property type="protein sequence ID" value="RBR27078.1"/>
    <property type="molecule type" value="Genomic_DNA"/>
</dbReference>
<dbReference type="AlphaFoldDB" id="A0A366SDU0"/>
<gene>
    <name evidence="1" type="ORF">FIESC28_00150</name>
</gene>
<dbReference type="InterPro" id="IPR015926">
    <property type="entry name" value="Cytolysin/lectin"/>
</dbReference>
<accession>A0A366SDU0</accession>
<protein>
    <submittedName>
        <fullName evidence="1">Uncharacterized protein</fullName>
    </submittedName>
</protein>